<feature type="compositionally biased region" description="Basic and acidic residues" evidence="1">
    <location>
        <begin position="283"/>
        <end position="309"/>
    </location>
</feature>
<dbReference type="Proteomes" id="UP001552479">
    <property type="component" value="Unassembled WGS sequence"/>
</dbReference>
<evidence type="ECO:0000313" key="4">
    <source>
        <dbReference type="Proteomes" id="UP001552479"/>
    </source>
</evidence>
<evidence type="ECO:0000259" key="2">
    <source>
        <dbReference type="Pfam" id="PF13672"/>
    </source>
</evidence>
<dbReference type="EMBL" id="JBFASG010000029">
    <property type="protein sequence ID" value="MEV4926102.1"/>
    <property type="molecule type" value="Genomic_DNA"/>
</dbReference>
<evidence type="ECO:0000313" key="3">
    <source>
        <dbReference type="EMBL" id="MEV4926102.1"/>
    </source>
</evidence>
<name>A0ABV3J0J5_9ACTN</name>
<reference evidence="3 4" key="1">
    <citation type="submission" date="2024-06" db="EMBL/GenBank/DDBJ databases">
        <title>The Natural Products Discovery Center: Release of the First 8490 Sequenced Strains for Exploring Actinobacteria Biosynthetic Diversity.</title>
        <authorList>
            <person name="Kalkreuter E."/>
            <person name="Kautsar S.A."/>
            <person name="Yang D."/>
            <person name="Bader C.D."/>
            <person name="Teijaro C.N."/>
            <person name="Fluegel L."/>
            <person name="Davis C.M."/>
            <person name="Simpson J.R."/>
            <person name="Lauterbach L."/>
            <person name="Steele A.D."/>
            <person name="Gui C."/>
            <person name="Meng S."/>
            <person name="Li G."/>
            <person name="Viehrig K."/>
            <person name="Ye F."/>
            <person name="Su P."/>
            <person name="Kiefer A.F."/>
            <person name="Nichols A."/>
            <person name="Cepeda A.J."/>
            <person name="Yan W."/>
            <person name="Fan B."/>
            <person name="Jiang Y."/>
            <person name="Adhikari A."/>
            <person name="Zheng C.-J."/>
            <person name="Schuster L."/>
            <person name="Cowan T.M."/>
            <person name="Smanski M.J."/>
            <person name="Chevrette M.G."/>
            <person name="De Carvalho L.P.S."/>
            <person name="Shen B."/>
        </authorList>
    </citation>
    <scope>NUCLEOTIDE SEQUENCE [LARGE SCALE GENOMIC DNA]</scope>
    <source>
        <strain evidence="3 4">NPDC053791</strain>
    </source>
</reference>
<gene>
    <name evidence="3" type="ORF">AB0L03_25315</name>
</gene>
<proteinExistence type="predicted"/>
<comment type="caution">
    <text evidence="3">The sequence shown here is derived from an EMBL/GenBank/DDBJ whole genome shotgun (WGS) entry which is preliminary data.</text>
</comment>
<feature type="compositionally biased region" description="Basic and acidic residues" evidence="1">
    <location>
        <begin position="32"/>
        <end position="54"/>
    </location>
</feature>
<feature type="region of interest" description="Disordered" evidence="1">
    <location>
        <begin position="1"/>
        <end position="450"/>
    </location>
</feature>
<feature type="compositionally biased region" description="Basic and acidic residues" evidence="1">
    <location>
        <begin position="67"/>
        <end position="92"/>
    </location>
</feature>
<feature type="compositionally biased region" description="Low complexity" evidence="1">
    <location>
        <begin position="96"/>
        <end position="112"/>
    </location>
</feature>
<dbReference type="InterPro" id="IPR001932">
    <property type="entry name" value="PPM-type_phosphatase-like_dom"/>
</dbReference>
<feature type="compositionally biased region" description="Pro residues" evidence="1">
    <location>
        <begin position="311"/>
        <end position="329"/>
    </location>
</feature>
<organism evidence="3 4">
    <name type="scientific">Streptomyces roseoverticillatus</name>
    <dbReference type="NCBI Taxonomy" id="66429"/>
    <lineage>
        <taxon>Bacteria</taxon>
        <taxon>Bacillati</taxon>
        <taxon>Actinomycetota</taxon>
        <taxon>Actinomycetes</taxon>
        <taxon>Kitasatosporales</taxon>
        <taxon>Streptomycetaceae</taxon>
        <taxon>Streptomyces</taxon>
    </lineage>
</organism>
<keyword evidence="4" id="KW-1185">Reference proteome</keyword>
<accession>A0ABV3J0J5</accession>
<feature type="compositionally biased region" description="Basic and acidic residues" evidence="1">
    <location>
        <begin position="245"/>
        <end position="257"/>
    </location>
</feature>
<evidence type="ECO:0000256" key="1">
    <source>
        <dbReference type="SAM" id="MobiDB-lite"/>
    </source>
</evidence>
<dbReference type="RefSeq" id="WP_366089595.1">
    <property type="nucleotide sequence ID" value="NZ_JBFASG010000029.1"/>
</dbReference>
<dbReference type="Pfam" id="PF13672">
    <property type="entry name" value="PP2C_2"/>
    <property type="match status" value="1"/>
</dbReference>
<sequence length="741" mass="77612">MAASAPPAPARRARPAPDGTGPETPARAPRQARPETAGRTERPPRSERTDRCEGADLFFGGRTPRPSRPEPAEGTDRSDGLERPDRPEDRAGGRYGTRTGSGRLPGRAARPAGGDDRAEDFDAPEAAGRAARTEDRKGAGCGAAEGPGAKELTSRRDPEDKASPDRLAGPEGAAYASDDEPADGYGSAELAAGRAGVGSAQRLAGLDGAGSAPDRDGPPEPLAGPDGAGRADGGAQAEPFDGVEVAERPVSRSEAPHGDGQPAAPGRDGPGNSLSPAPGRSALPERPERLRRTGRLERPTRPVRAERPVRPPRPPRPEPPQPLEPPVPPDAYERTERPELPGRSLPAVPAKPAPGASPARTRSAQPARTAPPGGDHADALEPAAQAASLEPASRPPVVSRESTPPRRHPLAAPPQPARPAARGAEFVGERPPTYDAEPTAWPPADPQDLDGLVPDTVLDGAQYGAVTLRALSLRGDSARYRGEPRRDSLLTARFGDGDGALLLVAMASGLRGTDVAPRAARDACRWLAGAVGRSHARLADDIRGGRRGELKSGLHRLTDRSYGRLRARAAELGLRPEEYTATVRCLLLTADPQCRTRVFFGVGPGGLFRLREGVWQDLEPEAPPERTGEPVVGYGSAPADTMTVDLGIPTPGLTPPVEPEAPAAPGEPFRFRASVARPGDTLMLCTAGLAEPMRGEPELGGRLAERWAGERPPGLAAFLADTQLRVKGYADDRTACALWEA</sequence>
<feature type="domain" description="PPM-type phosphatase" evidence="2">
    <location>
        <begin position="474"/>
        <end position="720"/>
    </location>
</feature>
<protein>
    <submittedName>
        <fullName evidence="3">Protein phosphatase 2C domain-containing protein</fullName>
    </submittedName>
</protein>
<feature type="compositionally biased region" description="Basic and acidic residues" evidence="1">
    <location>
        <begin position="331"/>
        <end position="340"/>
    </location>
</feature>
<feature type="compositionally biased region" description="Basic and acidic residues" evidence="1">
    <location>
        <begin position="152"/>
        <end position="164"/>
    </location>
</feature>